<keyword evidence="5" id="KW-1185">Reference proteome</keyword>
<evidence type="ECO:0000313" key="5">
    <source>
        <dbReference type="Proteomes" id="UP000542813"/>
    </source>
</evidence>
<sequence length="355" mass="37870">MNRTPRAALRAAVVLTSSVLVVAGCGGSDDGDEQTTTPESSGVVEGSLDDVCAAGAEEGTLIAWNSEDEEAYRNIFDAFSKDYPGIELESVNLRPDDITQRLITEGAAGRGVETDFLSLTQDKAGPLVERGLLDTDVDWTAVGVAEEHVTASNMVRSERIAVGLSYNTDEVDEADLPSTWEELIDPKWKGEVVVDPRGDQLQLLSLVWGQDETLDYVRRLRETVEPVVVEGATAGLLTVASGENLLTTNGRSAETDEQQGNGAPVEIHYLDVVPAVDYYAAVPAGAPHPNAGACWIGWLYSEAGRDAKQEFAFKGNVDTPEEAQGAEVATIETEEDAALATETAALISDVWAGRS</sequence>
<feature type="region of interest" description="Disordered" evidence="2">
    <location>
        <begin position="26"/>
        <end position="45"/>
    </location>
</feature>
<dbReference type="Pfam" id="PF01547">
    <property type="entry name" value="SBP_bac_1"/>
    <property type="match status" value="1"/>
</dbReference>
<organism evidence="4 5">
    <name type="scientific">Jiangella mangrovi</name>
    <dbReference type="NCBI Taxonomy" id="1524084"/>
    <lineage>
        <taxon>Bacteria</taxon>
        <taxon>Bacillati</taxon>
        <taxon>Actinomycetota</taxon>
        <taxon>Actinomycetes</taxon>
        <taxon>Jiangellales</taxon>
        <taxon>Jiangellaceae</taxon>
        <taxon>Jiangella</taxon>
    </lineage>
</organism>
<dbReference type="PANTHER" id="PTHR30006:SF24">
    <property type="entry name" value="SLL0237 PROTEIN"/>
    <property type="match status" value="1"/>
</dbReference>
<dbReference type="PROSITE" id="PS51257">
    <property type="entry name" value="PROKAR_LIPOPROTEIN"/>
    <property type="match status" value="1"/>
</dbReference>
<dbReference type="Gene3D" id="3.40.190.10">
    <property type="entry name" value="Periplasmic binding protein-like II"/>
    <property type="match status" value="2"/>
</dbReference>
<name>A0A7W9GN36_9ACTN</name>
<reference evidence="4 5" key="1">
    <citation type="submission" date="2020-08" db="EMBL/GenBank/DDBJ databases">
        <title>Sequencing the genomes of 1000 actinobacteria strains.</title>
        <authorList>
            <person name="Klenk H.-P."/>
        </authorList>
    </citation>
    <scope>NUCLEOTIDE SEQUENCE [LARGE SCALE GENOMIC DNA]</scope>
    <source>
        <strain evidence="4 5">DSM 102122</strain>
    </source>
</reference>
<evidence type="ECO:0000256" key="2">
    <source>
        <dbReference type="SAM" id="MobiDB-lite"/>
    </source>
</evidence>
<evidence type="ECO:0000313" key="4">
    <source>
        <dbReference type="EMBL" id="MBB5786902.1"/>
    </source>
</evidence>
<keyword evidence="1 3" id="KW-0732">Signal</keyword>
<dbReference type="InterPro" id="IPR006059">
    <property type="entry name" value="SBP"/>
</dbReference>
<evidence type="ECO:0000256" key="1">
    <source>
        <dbReference type="ARBA" id="ARBA00022729"/>
    </source>
</evidence>
<gene>
    <name evidence="4" type="ORF">HD601_001477</name>
</gene>
<comment type="caution">
    <text evidence="4">The sequence shown here is derived from an EMBL/GenBank/DDBJ whole genome shotgun (WGS) entry which is preliminary data.</text>
</comment>
<dbReference type="RefSeq" id="WP_184820615.1">
    <property type="nucleotide sequence ID" value="NZ_JACHMM010000001.1"/>
</dbReference>
<proteinExistence type="predicted"/>
<feature type="signal peptide" evidence="3">
    <location>
        <begin position="1"/>
        <end position="23"/>
    </location>
</feature>
<dbReference type="Proteomes" id="UP000542813">
    <property type="component" value="Unassembled WGS sequence"/>
</dbReference>
<dbReference type="PANTHER" id="PTHR30006">
    <property type="entry name" value="THIAMINE-BINDING PERIPLASMIC PROTEIN-RELATED"/>
    <property type="match status" value="1"/>
</dbReference>
<dbReference type="AlphaFoldDB" id="A0A7W9GN36"/>
<dbReference type="SUPFAM" id="SSF53850">
    <property type="entry name" value="Periplasmic binding protein-like II"/>
    <property type="match status" value="1"/>
</dbReference>
<evidence type="ECO:0000256" key="3">
    <source>
        <dbReference type="SAM" id="SignalP"/>
    </source>
</evidence>
<protein>
    <submittedName>
        <fullName evidence="4">Iron(III) transport system substrate-binding protein</fullName>
    </submittedName>
</protein>
<dbReference type="EMBL" id="JACHMM010000001">
    <property type="protein sequence ID" value="MBB5786902.1"/>
    <property type="molecule type" value="Genomic_DNA"/>
</dbReference>
<feature type="chain" id="PRO_5038381219" evidence="3">
    <location>
        <begin position="24"/>
        <end position="355"/>
    </location>
</feature>
<accession>A0A7W9GN36</accession>